<name>A0A0V0SGD1_9BILA</name>
<dbReference type="AlphaFoldDB" id="A0A0V0SGD1"/>
<protein>
    <submittedName>
        <fullName evidence="1">Uncharacterized protein</fullName>
    </submittedName>
</protein>
<accession>A0A0V0SGD1</accession>
<dbReference type="EMBL" id="JYDL01000011">
    <property type="protein sequence ID" value="KRX25638.1"/>
    <property type="molecule type" value="Genomic_DNA"/>
</dbReference>
<evidence type="ECO:0000313" key="2">
    <source>
        <dbReference type="Proteomes" id="UP000054630"/>
    </source>
</evidence>
<organism evidence="1 2">
    <name type="scientific">Trichinella nelsoni</name>
    <dbReference type="NCBI Taxonomy" id="6336"/>
    <lineage>
        <taxon>Eukaryota</taxon>
        <taxon>Metazoa</taxon>
        <taxon>Ecdysozoa</taxon>
        <taxon>Nematoda</taxon>
        <taxon>Enoplea</taxon>
        <taxon>Dorylaimia</taxon>
        <taxon>Trichinellida</taxon>
        <taxon>Trichinellidae</taxon>
        <taxon>Trichinella</taxon>
    </lineage>
</organism>
<comment type="caution">
    <text evidence="1">The sequence shown here is derived from an EMBL/GenBank/DDBJ whole genome shotgun (WGS) entry which is preliminary data.</text>
</comment>
<gene>
    <name evidence="1" type="ORF">T07_11452</name>
</gene>
<reference evidence="1 2" key="1">
    <citation type="submission" date="2015-01" db="EMBL/GenBank/DDBJ databases">
        <title>Evolution of Trichinella species and genotypes.</title>
        <authorList>
            <person name="Korhonen P.K."/>
            <person name="Edoardo P."/>
            <person name="Giuseppe L.R."/>
            <person name="Gasser R.B."/>
        </authorList>
    </citation>
    <scope>NUCLEOTIDE SEQUENCE [LARGE SCALE GENOMIC DNA]</scope>
    <source>
        <strain evidence="1">ISS37</strain>
    </source>
</reference>
<evidence type="ECO:0000313" key="1">
    <source>
        <dbReference type="EMBL" id="KRX25638.1"/>
    </source>
</evidence>
<dbReference type="Proteomes" id="UP000054630">
    <property type="component" value="Unassembled WGS sequence"/>
</dbReference>
<keyword evidence="2" id="KW-1185">Reference proteome</keyword>
<sequence length="97" mass="10553">MSCNIVAVEKERCKGGLTTNLDVRAVLRQTHSRSMPVRSALGVQNGKSGFEKAKRGRNETPAIYDEEAFAASAEPSTSGYFPGLSARRYIGKSVSWD</sequence>
<proteinExistence type="predicted"/>
<dbReference type="OrthoDB" id="10029846at2759"/>